<reference evidence="1 2" key="1">
    <citation type="journal article" date="2019" name="Nat. Ecol. Evol.">
        <title>Megaphylogeny resolves global patterns of mushroom evolution.</title>
        <authorList>
            <person name="Varga T."/>
            <person name="Krizsan K."/>
            <person name="Foldi C."/>
            <person name="Dima B."/>
            <person name="Sanchez-Garcia M."/>
            <person name="Sanchez-Ramirez S."/>
            <person name="Szollosi G.J."/>
            <person name="Szarkandi J.G."/>
            <person name="Papp V."/>
            <person name="Albert L."/>
            <person name="Andreopoulos W."/>
            <person name="Angelini C."/>
            <person name="Antonin V."/>
            <person name="Barry K.W."/>
            <person name="Bougher N.L."/>
            <person name="Buchanan P."/>
            <person name="Buyck B."/>
            <person name="Bense V."/>
            <person name="Catcheside P."/>
            <person name="Chovatia M."/>
            <person name="Cooper J."/>
            <person name="Damon W."/>
            <person name="Desjardin D."/>
            <person name="Finy P."/>
            <person name="Geml J."/>
            <person name="Haridas S."/>
            <person name="Hughes K."/>
            <person name="Justo A."/>
            <person name="Karasinski D."/>
            <person name="Kautmanova I."/>
            <person name="Kiss B."/>
            <person name="Kocsube S."/>
            <person name="Kotiranta H."/>
            <person name="LaButti K.M."/>
            <person name="Lechner B.E."/>
            <person name="Liimatainen K."/>
            <person name="Lipzen A."/>
            <person name="Lukacs Z."/>
            <person name="Mihaltcheva S."/>
            <person name="Morgado L.N."/>
            <person name="Niskanen T."/>
            <person name="Noordeloos M.E."/>
            <person name="Ohm R.A."/>
            <person name="Ortiz-Santana B."/>
            <person name="Ovrebo C."/>
            <person name="Racz N."/>
            <person name="Riley R."/>
            <person name="Savchenko A."/>
            <person name="Shiryaev A."/>
            <person name="Soop K."/>
            <person name="Spirin V."/>
            <person name="Szebenyi C."/>
            <person name="Tomsovsky M."/>
            <person name="Tulloss R.E."/>
            <person name="Uehling J."/>
            <person name="Grigoriev I.V."/>
            <person name="Vagvolgyi C."/>
            <person name="Papp T."/>
            <person name="Martin F.M."/>
            <person name="Miettinen O."/>
            <person name="Hibbett D.S."/>
            <person name="Nagy L.G."/>
        </authorList>
    </citation>
    <scope>NUCLEOTIDE SEQUENCE [LARGE SCALE GENOMIC DNA]</scope>
    <source>
        <strain evidence="1 2">CBS 309.79</strain>
    </source>
</reference>
<sequence length="417" mass="47430">MVGHPLRRPGSYWSLFSQETRITIFEQCSLASFEAPPEYTAPSEQDLGYKNIPLTEVSRENLAAEPTHSMHPRAAPVLLTHVCRSWRLLALATSQLWTRFKIIMTASPTWENPSVKLTFPFAAMEAQVERCGEFYSGRGGDLEVVLELPSYIRQRTEDALSVAFKFSLLLNLVMAPDPTATYQRREGYAHYRARKRPDEVFDPVPRCATELLLANILDRSHFHGESPTDEKKLYTSAHIQANNLTWIDIPVSLTEDLEWGVGKDYEWIVVQELSIHCDVNDFISHILPSLAPSSTLTSLTIGLQQTPDAVPSEGDRRLVSWENSPMALLRKCVESEEQEPYNLSHLQSLTCWENEADIDEHDCDALWSFINLMGSIRTPRLQVSRGLYRVVQAEDVADEAEFHLQDGDQVVQEEIWE</sequence>
<evidence type="ECO:0000313" key="2">
    <source>
        <dbReference type="Proteomes" id="UP000305067"/>
    </source>
</evidence>
<proteinExistence type="predicted"/>
<dbReference type="Proteomes" id="UP000305067">
    <property type="component" value="Unassembled WGS sequence"/>
</dbReference>
<dbReference type="OrthoDB" id="2269034at2759"/>
<accession>A0A5C3Q5S0</accession>
<protein>
    <recommendedName>
        <fullName evidence="3">F-box domain-containing protein</fullName>
    </recommendedName>
</protein>
<dbReference type="AlphaFoldDB" id="A0A5C3Q5S0"/>
<keyword evidence="2" id="KW-1185">Reference proteome</keyword>
<name>A0A5C3Q5S0_9AGAR</name>
<evidence type="ECO:0000313" key="1">
    <source>
        <dbReference type="EMBL" id="TFK97161.1"/>
    </source>
</evidence>
<dbReference type="EMBL" id="ML178850">
    <property type="protein sequence ID" value="TFK97161.1"/>
    <property type="molecule type" value="Genomic_DNA"/>
</dbReference>
<organism evidence="1 2">
    <name type="scientific">Pterulicium gracile</name>
    <dbReference type="NCBI Taxonomy" id="1884261"/>
    <lineage>
        <taxon>Eukaryota</taxon>
        <taxon>Fungi</taxon>
        <taxon>Dikarya</taxon>
        <taxon>Basidiomycota</taxon>
        <taxon>Agaricomycotina</taxon>
        <taxon>Agaricomycetes</taxon>
        <taxon>Agaricomycetidae</taxon>
        <taxon>Agaricales</taxon>
        <taxon>Pleurotineae</taxon>
        <taxon>Pterulaceae</taxon>
        <taxon>Pterulicium</taxon>
    </lineage>
</organism>
<gene>
    <name evidence="1" type="ORF">BDV98DRAFT_596947</name>
</gene>
<evidence type="ECO:0008006" key="3">
    <source>
        <dbReference type="Google" id="ProtNLM"/>
    </source>
</evidence>